<evidence type="ECO:0000313" key="2">
    <source>
        <dbReference type="EMBL" id="MFC3153302.1"/>
    </source>
</evidence>
<name>A0ABV7HHE6_9GAMM</name>
<protein>
    <recommendedName>
        <fullName evidence="4">Alginate export domain-containing protein</fullName>
    </recommendedName>
</protein>
<feature type="signal peptide" evidence="1">
    <location>
        <begin position="1"/>
        <end position="20"/>
    </location>
</feature>
<evidence type="ECO:0000256" key="1">
    <source>
        <dbReference type="SAM" id="SignalP"/>
    </source>
</evidence>
<evidence type="ECO:0000313" key="3">
    <source>
        <dbReference type="Proteomes" id="UP001595476"/>
    </source>
</evidence>
<organism evidence="2 3">
    <name type="scientific">Litoribrevibacter euphylliae</name>
    <dbReference type="NCBI Taxonomy" id="1834034"/>
    <lineage>
        <taxon>Bacteria</taxon>
        <taxon>Pseudomonadati</taxon>
        <taxon>Pseudomonadota</taxon>
        <taxon>Gammaproteobacteria</taxon>
        <taxon>Oceanospirillales</taxon>
        <taxon>Oceanospirillaceae</taxon>
        <taxon>Litoribrevibacter</taxon>
    </lineage>
</organism>
<keyword evidence="1" id="KW-0732">Signal</keyword>
<dbReference type="InterPro" id="IPR053728">
    <property type="entry name" value="Alginate_Permeability_Chnl"/>
</dbReference>
<dbReference type="RefSeq" id="WP_386723223.1">
    <property type="nucleotide sequence ID" value="NZ_JBHRSZ010000009.1"/>
</dbReference>
<evidence type="ECO:0008006" key="4">
    <source>
        <dbReference type="Google" id="ProtNLM"/>
    </source>
</evidence>
<proteinExistence type="predicted"/>
<gene>
    <name evidence="2" type="ORF">ACFOEK_19840</name>
</gene>
<feature type="chain" id="PRO_5046477015" description="Alginate export domain-containing protein" evidence="1">
    <location>
        <begin position="21"/>
        <end position="448"/>
    </location>
</feature>
<keyword evidence="3" id="KW-1185">Reference proteome</keyword>
<comment type="caution">
    <text evidence="2">The sequence shown here is derived from an EMBL/GenBank/DDBJ whole genome shotgun (WGS) entry which is preliminary data.</text>
</comment>
<dbReference type="EMBL" id="JBHRSZ010000009">
    <property type="protein sequence ID" value="MFC3153302.1"/>
    <property type="molecule type" value="Genomic_DNA"/>
</dbReference>
<reference evidence="3" key="1">
    <citation type="journal article" date="2019" name="Int. J. Syst. Evol. Microbiol.">
        <title>The Global Catalogue of Microorganisms (GCM) 10K type strain sequencing project: providing services to taxonomists for standard genome sequencing and annotation.</title>
        <authorList>
            <consortium name="The Broad Institute Genomics Platform"/>
            <consortium name="The Broad Institute Genome Sequencing Center for Infectious Disease"/>
            <person name="Wu L."/>
            <person name="Ma J."/>
        </authorList>
    </citation>
    <scope>NUCLEOTIDE SEQUENCE [LARGE SCALE GENOMIC DNA]</scope>
    <source>
        <strain evidence="3">KCTC 52438</strain>
    </source>
</reference>
<dbReference type="Proteomes" id="UP001595476">
    <property type="component" value="Unassembled WGS sequence"/>
</dbReference>
<dbReference type="Gene3D" id="2.40.160.100">
    <property type="match status" value="1"/>
</dbReference>
<sequence length="448" mass="51492">MKFSLIAIYFLFWASSFVRAETEFENFVLQDTHKVVLQGNYFEQDTLNEEESFNYSFKYDGSYLFSIPGLDWPTWDVFFRPWFVASSSEEISDSFSSGQQFEGVYLEAREFYVRKNRLFDLPSVSLTVGRQQYSDYYGIWWDDSIESVKFEFDKTLYGGFLALGQQFYNYNTDTNELNNDQKDVTYLFGELWFLTGPSIRSGIRAFGQYDHSYDHDLEVSDFEGVKLGYFFDAHSQINDEHELFFYSDFSLINGEYQHINSGSSFINADQSVQGWAFVSEIYDQFRLDRHRFKVGVRVGMTDSPENPFSGHALSPVQTDRVSKTGQYSTGLSGTMVNNNLSNIRFLGVMAEYQLDDRSHIEFLAFDMEKRNAELDLAVSIGDAYANGDGKSIGQSYEVFYFTELFPKRVRGRELGIDLLLSAGFFNGGDAIQGSPDDYRVSVGLNATF</sequence>
<accession>A0ABV7HHE6</accession>